<protein>
    <submittedName>
        <fullName evidence="1">Uncharacterized protein</fullName>
    </submittedName>
</protein>
<name>A0A813S3T0_9BILA</name>
<proteinExistence type="predicted"/>
<accession>A0A813S3T0</accession>
<evidence type="ECO:0000313" key="2">
    <source>
        <dbReference type="Proteomes" id="UP000663879"/>
    </source>
</evidence>
<organism evidence="1 2">
    <name type="scientific">Brachionus calyciflorus</name>
    <dbReference type="NCBI Taxonomy" id="104777"/>
    <lineage>
        <taxon>Eukaryota</taxon>
        <taxon>Metazoa</taxon>
        <taxon>Spiralia</taxon>
        <taxon>Gnathifera</taxon>
        <taxon>Rotifera</taxon>
        <taxon>Eurotatoria</taxon>
        <taxon>Monogononta</taxon>
        <taxon>Pseudotrocha</taxon>
        <taxon>Ploima</taxon>
        <taxon>Brachionidae</taxon>
        <taxon>Brachionus</taxon>
    </lineage>
</organism>
<evidence type="ECO:0000313" key="1">
    <source>
        <dbReference type="EMBL" id="CAF0789735.1"/>
    </source>
</evidence>
<reference evidence="1" key="1">
    <citation type="submission" date="2021-02" db="EMBL/GenBank/DDBJ databases">
        <authorList>
            <person name="Nowell W R."/>
        </authorList>
    </citation>
    <scope>NUCLEOTIDE SEQUENCE</scope>
    <source>
        <strain evidence="1">Ploen Becks lab</strain>
    </source>
</reference>
<dbReference type="EMBL" id="CAJNOC010000668">
    <property type="protein sequence ID" value="CAF0789735.1"/>
    <property type="molecule type" value="Genomic_DNA"/>
</dbReference>
<keyword evidence="2" id="KW-1185">Reference proteome</keyword>
<gene>
    <name evidence="1" type="ORF">OXX778_LOCUS5905</name>
</gene>
<dbReference type="AlphaFoldDB" id="A0A813S3T0"/>
<comment type="caution">
    <text evidence="1">The sequence shown here is derived from an EMBL/GenBank/DDBJ whole genome shotgun (WGS) entry which is preliminary data.</text>
</comment>
<dbReference type="Proteomes" id="UP000663879">
    <property type="component" value="Unassembled WGS sequence"/>
</dbReference>
<sequence length="106" mass="12033">MQLVYVDAYGYCEGYGDHYGDDDGYGYGYTKVTVDVTLLLEPQLITEPKKPEVLKYTKEKMKKPTLTERIINGIVSSTMSTIEYGRFIVTIAPMEMLIALCFITEI</sequence>